<evidence type="ECO:0000313" key="3">
    <source>
        <dbReference type="EMBL" id="BDI32383.1"/>
    </source>
</evidence>
<accession>A0A402CX82</accession>
<dbReference type="AlphaFoldDB" id="A0A402CX82"/>
<keyword evidence="4" id="KW-1185">Reference proteome</keyword>
<dbReference type="EMBL" id="AP025739">
    <property type="protein sequence ID" value="BDI32383.1"/>
    <property type="molecule type" value="Genomic_DNA"/>
</dbReference>
<evidence type="ECO:0000256" key="1">
    <source>
        <dbReference type="SAM" id="Coils"/>
    </source>
</evidence>
<feature type="compositionally biased region" description="Polar residues" evidence="2">
    <location>
        <begin position="80"/>
        <end position="95"/>
    </location>
</feature>
<feature type="region of interest" description="Disordered" evidence="2">
    <location>
        <begin position="76"/>
        <end position="95"/>
    </location>
</feature>
<dbReference type="RefSeq" id="WP_125206031.1">
    <property type="nucleotide sequence ID" value="NZ_AP025739.1"/>
</dbReference>
<organism evidence="3 4">
    <name type="scientific">Capsulimonas corticalis</name>
    <dbReference type="NCBI Taxonomy" id="2219043"/>
    <lineage>
        <taxon>Bacteria</taxon>
        <taxon>Bacillati</taxon>
        <taxon>Armatimonadota</taxon>
        <taxon>Armatimonadia</taxon>
        <taxon>Capsulimonadales</taxon>
        <taxon>Capsulimonadaceae</taxon>
        <taxon>Capsulimonas</taxon>
    </lineage>
</organism>
<gene>
    <name evidence="3" type="ORF">CCAX7_44340</name>
</gene>
<evidence type="ECO:0000256" key="2">
    <source>
        <dbReference type="SAM" id="MobiDB-lite"/>
    </source>
</evidence>
<evidence type="ECO:0000313" key="4">
    <source>
        <dbReference type="Proteomes" id="UP000287394"/>
    </source>
</evidence>
<dbReference type="KEGG" id="ccot:CCAX7_44340"/>
<protein>
    <submittedName>
        <fullName evidence="3">Uncharacterized protein</fullName>
    </submittedName>
</protein>
<dbReference type="Proteomes" id="UP000287394">
    <property type="component" value="Chromosome"/>
</dbReference>
<reference evidence="3 4" key="1">
    <citation type="journal article" date="2019" name="Int. J. Syst. Evol. Microbiol.">
        <title>Capsulimonas corticalis gen. nov., sp. nov., an aerobic capsulated bacterium, of a novel bacterial order, Capsulimonadales ord. nov., of the class Armatimonadia of the phylum Armatimonadetes.</title>
        <authorList>
            <person name="Li J."/>
            <person name="Kudo C."/>
            <person name="Tonouchi A."/>
        </authorList>
    </citation>
    <scope>NUCLEOTIDE SEQUENCE [LARGE SCALE GENOMIC DNA]</scope>
    <source>
        <strain evidence="3 4">AX-7</strain>
    </source>
</reference>
<dbReference type="SUPFAM" id="SSF46955">
    <property type="entry name" value="Putative DNA-binding domain"/>
    <property type="match status" value="1"/>
</dbReference>
<dbReference type="InterPro" id="IPR009061">
    <property type="entry name" value="DNA-bd_dom_put_sf"/>
</dbReference>
<feature type="coiled-coil region" evidence="1">
    <location>
        <begin position="102"/>
        <end position="150"/>
    </location>
</feature>
<proteinExistence type="predicted"/>
<sequence>MTTNDEQLITITEACSRLGLSERTIRRYLKTDLSSEQTVAKQRRTLTGLRTTTYLTPETFGKLAEKAHLRDQLIRGESTPAENTGATQANDRQVSATASPNLERYEALLATQEQHIADLQAALEYERERSRAYAEDAADAERELARLRRRLNMPLWRRILHAIFRQ</sequence>
<name>A0A402CX82_9BACT</name>
<keyword evidence="1" id="KW-0175">Coiled coil</keyword>